<keyword evidence="1" id="KW-1133">Transmembrane helix</keyword>
<protein>
    <submittedName>
        <fullName evidence="2">DUF420 domain-containing protein</fullName>
    </submittedName>
</protein>
<keyword evidence="1" id="KW-0472">Membrane</keyword>
<evidence type="ECO:0000256" key="1">
    <source>
        <dbReference type="SAM" id="Phobius"/>
    </source>
</evidence>
<feature type="transmembrane region" description="Helical" evidence="1">
    <location>
        <begin position="42"/>
        <end position="65"/>
    </location>
</feature>
<feature type="transmembrane region" description="Helical" evidence="1">
    <location>
        <begin position="7"/>
        <end position="30"/>
    </location>
</feature>
<dbReference type="Pfam" id="PF04238">
    <property type="entry name" value="DUF420"/>
    <property type="match status" value="1"/>
</dbReference>
<feature type="transmembrane region" description="Helical" evidence="1">
    <location>
        <begin position="161"/>
        <end position="183"/>
    </location>
</feature>
<keyword evidence="1" id="KW-0812">Transmembrane</keyword>
<name>A0A7D5P770_9EURY</name>
<dbReference type="RefSeq" id="WP_179908895.1">
    <property type="nucleotide sequence ID" value="NZ_CP058910.1"/>
</dbReference>
<keyword evidence="3" id="KW-1185">Reference proteome</keyword>
<evidence type="ECO:0000313" key="2">
    <source>
        <dbReference type="EMBL" id="QLH79018.1"/>
    </source>
</evidence>
<feature type="transmembrane region" description="Helical" evidence="1">
    <location>
        <begin position="116"/>
        <end position="140"/>
    </location>
</feature>
<feature type="transmembrane region" description="Helical" evidence="1">
    <location>
        <begin position="77"/>
        <end position="96"/>
    </location>
</feature>
<accession>A0A7D5P770</accession>
<dbReference type="Proteomes" id="UP000509667">
    <property type="component" value="Chromosome"/>
</dbReference>
<organism evidence="2 3">
    <name type="scientific">Halosimplex rubrum</name>
    <dbReference type="NCBI Taxonomy" id="869889"/>
    <lineage>
        <taxon>Archaea</taxon>
        <taxon>Methanobacteriati</taxon>
        <taxon>Methanobacteriota</taxon>
        <taxon>Stenosarchaea group</taxon>
        <taxon>Halobacteria</taxon>
        <taxon>Halobacteriales</taxon>
        <taxon>Haloarculaceae</taxon>
        <taxon>Halosimplex</taxon>
    </lineage>
</organism>
<dbReference type="OrthoDB" id="202206at2157"/>
<dbReference type="KEGG" id="hrr:HZS55_17710"/>
<dbReference type="InterPro" id="IPR007352">
    <property type="entry name" value="DUF420"/>
</dbReference>
<gene>
    <name evidence="2" type="ORF">HZS55_17710</name>
</gene>
<dbReference type="EMBL" id="CP058910">
    <property type="protein sequence ID" value="QLH79018.1"/>
    <property type="molecule type" value="Genomic_DNA"/>
</dbReference>
<reference evidence="2 3" key="1">
    <citation type="submission" date="2020-07" db="EMBL/GenBank/DDBJ databases">
        <title>Halosimplex pelagicum sp. nov. and Halosimplex rubrum sp. nov., isolated from salted brown alga Laminaria, and emended description of the genus Halosimplex.</title>
        <authorList>
            <person name="Cui H."/>
        </authorList>
    </citation>
    <scope>NUCLEOTIDE SEQUENCE [LARGE SCALE GENOMIC DNA]</scope>
    <source>
        <strain evidence="2 3">R27</strain>
    </source>
</reference>
<proteinExistence type="predicted"/>
<evidence type="ECO:0000313" key="3">
    <source>
        <dbReference type="Proteomes" id="UP000509667"/>
    </source>
</evidence>
<sequence length="184" mass="19403">MNVSEHVPAVSGVLSVVALALVFAAALQAIPQSLLPRAPDAVLAAIPHVNAVVSATAIGTIVVGVRAIRRGDVARHRAAMLSTTGLFALFLVAYLYRVALLGPSDFSGPPLVEGVIYPGILAVHIVLAVVCVPLVIYVLLLALTRSVPELRETRHPTVGRVAAALWLISFTLGIVVYLMLYVLF</sequence>
<dbReference type="PANTHER" id="PTHR37692">
    <property type="entry name" value="HYPOTHETICAL MEMBRANE SPANNING PROTEIN"/>
    <property type="match status" value="1"/>
</dbReference>
<dbReference type="PANTHER" id="PTHR37692:SF1">
    <property type="entry name" value="DUF420 DOMAIN-CONTAINING PROTEIN"/>
    <property type="match status" value="1"/>
</dbReference>
<dbReference type="AlphaFoldDB" id="A0A7D5P770"/>
<dbReference type="GeneID" id="56079739"/>